<feature type="region of interest" description="Disordered" evidence="1">
    <location>
        <begin position="257"/>
        <end position="285"/>
    </location>
</feature>
<feature type="compositionally biased region" description="Basic and acidic residues" evidence="1">
    <location>
        <begin position="269"/>
        <end position="285"/>
    </location>
</feature>
<organism evidence="4 5">
    <name type="scientific">Halorarum salinum</name>
    <dbReference type="NCBI Taxonomy" id="2743089"/>
    <lineage>
        <taxon>Archaea</taxon>
        <taxon>Methanobacteriati</taxon>
        <taxon>Methanobacteriota</taxon>
        <taxon>Stenosarchaea group</taxon>
        <taxon>Halobacteria</taxon>
        <taxon>Halobacteriales</taxon>
        <taxon>Haloferacaceae</taxon>
        <taxon>Halorarum</taxon>
    </lineage>
</organism>
<feature type="region of interest" description="Disordered" evidence="1">
    <location>
        <begin position="59"/>
        <end position="133"/>
    </location>
</feature>
<evidence type="ECO:0000313" key="5">
    <source>
        <dbReference type="Proteomes" id="UP000509626"/>
    </source>
</evidence>
<dbReference type="Pfam" id="PF13559">
    <property type="entry name" value="DUF4129"/>
    <property type="match status" value="1"/>
</dbReference>
<proteinExistence type="predicted"/>
<dbReference type="AlphaFoldDB" id="A0A7D5QII2"/>
<keyword evidence="2" id="KW-0812">Transmembrane</keyword>
<dbReference type="InterPro" id="IPR025403">
    <property type="entry name" value="TgpA-like_C"/>
</dbReference>
<keyword evidence="2" id="KW-1133">Transmembrane helix</keyword>
<evidence type="ECO:0000256" key="2">
    <source>
        <dbReference type="SAM" id="Phobius"/>
    </source>
</evidence>
<protein>
    <submittedName>
        <fullName evidence="4">DUF4129 domain-containing protein</fullName>
    </submittedName>
</protein>
<dbReference type="KEGG" id="halu:HUG12_18465"/>
<dbReference type="GeneID" id="56039486"/>
<evidence type="ECO:0000256" key="1">
    <source>
        <dbReference type="SAM" id="MobiDB-lite"/>
    </source>
</evidence>
<feature type="compositionally biased region" description="Basic and acidic residues" evidence="1">
    <location>
        <begin position="83"/>
        <end position="107"/>
    </location>
</feature>
<keyword evidence="2" id="KW-0472">Membrane</keyword>
<sequence>MNRDAILNLAMAMVAIGALGVAATTFESATSTDADDVIDLDYDRLPIGQDDAATIVREMSAGDPDGSDGAAERSDPDGDEAADPGRSDADEEVAADRPRDSADDRSRPAGSSAASESSSGGSDGSSGASGLPGETPGDLSLLGRLLALLPYLLLLAALLAAGWLVHRYRDRLRALLADPDPAVEDGSATDDWLDGPPSNAVDRAWVGMVRTLDPDRPAAMTPGECAAAAVRAGFDPDAVDALTEAFREVRYGGRPVTERHERVARRTGRRLDVPIDADDRGGGSP</sequence>
<name>A0A7D5QII2_9EURY</name>
<dbReference type="OrthoDB" id="206550at2157"/>
<feature type="compositionally biased region" description="Low complexity" evidence="1">
    <location>
        <begin position="108"/>
        <end position="129"/>
    </location>
</feature>
<keyword evidence="5" id="KW-1185">Reference proteome</keyword>
<dbReference type="Proteomes" id="UP000509626">
    <property type="component" value="Chromosome"/>
</dbReference>
<evidence type="ECO:0000313" key="4">
    <source>
        <dbReference type="EMBL" id="QLG63603.1"/>
    </source>
</evidence>
<evidence type="ECO:0000259" key="3">
    <source>
        <dbReference type="Pfam" id="PF13559"/>
    </source>
</evidence>
<reference evidence="4 5" key="1">
    <citation type="submission" date="2020-06" db="EMBL/GenBank/DDBJ databases">
        <title>NJ-3-1, isolated from saline soil.</title>
        <authorList>
            <person name="Cui H.L."/>
            <person name="Shi X."/>
        </authorList>
    </citation>
    <scope>NUCLEOTIDE SEQUENCE [LARGE SCALE GENOMIC DNA]</scope>
    <source>
        <strain evidence="4 5">NJ-3-1</strain>
    </source>
</reference>
<dbReference type="EMBL" id="CP058579">
    <property type="protein sequence ID" value="QLG63603.1"/>
    <property type="molecule type" value="Genomic_DNA"/>
</dbReference>
<feature type="transmembrane region" description="Helical" evidence="2">
    <location>
        <begin position="141"/>
        <end position="165"/>
    </location>
</feature>
<gene>
    <name evidence="4" type="ORF">HUG12_18465</name>
</gene>
<dbReference type="RefSeq" id="WP_179270187.1">
    <property type="nucleotide sequence ID" value="NZ_CP058579.1"/>
</dbReference>
<feature type="domain" description="Protein-glutamine gamma-glutamyltransferase-like C-terminal" evidence="3">
    <location>
        <begin position="203"/>
        <end position="266"/>
    </location>
</feature>
<accession>A0A7D5QII2</accession>